<dbReference type="PANTHER" id="PTHR40265:SF1">
    <property type="entry name" value="GLYOXALASE-LIKE DOMAIN-CONTAINING PROTEIN"/>
    <property type="match status" value="1"/>
</dbReference>
<protein>
    <recommendedName>
        <fullName evidence="1">Glyoxalase-like domain-containing protein</fullName>
    </recommendedName>
</protein>
<dbReference type="EMBL" id="JAVHNS010000008">
    <property type="protein sequence ID" value="KAK6346293.1"/>
    <property type="molecule type" value="Genomic_DNA"/>
</dbReference>
<keyword evidence="3" id="KW-1185">Reference proteome</keyword>
<feature type="domain" description="Glyoxalase-like" evidence="1">
    <location>
        <begin position="10"/>
        <end position="197"/>
    </location>
</feature>
<name>A0AAV9UT79_9PEZI</name>
<dbReference type="AlphaFoldDB" id="A0AAV9UT79"/>
<sequence length="280" mass="30584">MASDQEVALLDHIIVLVPHAELKDPPKWLADNFNITNGGKHADGKTENKLIVFKDGTYIELISFINDLPENRADHWWGSKAYGIIDWAFTNQIDYKSNYEALVSRLSDAQGDSSGAYSYAPPQTGGRIRPDGVKLEWAVTFPTHEGEEANNTGTTRPPNLPFYCHDITPRENRVNGGTEHPCGAVGIREVLALVDDARIGEFGCYIGAAVNSEDVGQVSGISVEVRTPHGAPGVVNLTTSTTDAGREEARQYKFVLKELKFHFGSTGGSTEITFSYPFPG</sequence>
<dbReference type="InterPro" id="IPR025870">
    <property type="entry name" value="Glyoxalase-like_dom"/>
</dbReference>
<dbReference type="InterPro" id="IPR029068">
    <property type="entry name" value="Glyas_Bleomycin-R_OHBP_Dase"/>
</dbReference>
<dbReference type="PANTHER" id="PTHR40265">
    <property type="entry name" value="BLL2707 PROTEIN"/>
    <property type="match status" value="1"/>
</dbReference>
<evidence type="ECO:0000313" key="2">
    <source>
        <dbReference type="EMBL" id="KAK6346293.1"/>
    </source>
</evidence>
<evidence type="ECO:0000259" key="1">
    <source>
        <dbReference type="Pfam" id="PF13468"/>
    </source>
</evidence>
<dbReference type="Pfam" id="PF13468">
    <property type="entry name" value="Glyoxalase_3"/>
    <property type="match status" value="1"/>
</dbReference>
<accession>A0AAV9UT79</accession>
<organism evidence="2 3">
    <name type="scientific">Orbilia blumenaviensis</name>
    <dbReference type="NCBI Taxonomy" id="1796055"/>
    <lineage>
        <taxon>Eukaryota</taxon>
        <taxon>Fungi</taxon>
        <taxon>Dikarya</taxon>
        <taxon>Ascomycota</taxon>
        <taxon>Pezizomycotina</taxon>
        <taxon>Orbiliomycetes</taxon>
        <taxon>Orbiliales</taxon>
        <taxon>Orbiliaceae</taxon>
        <taxon>Orbilia</taxon>
    </lineage>
</organism>
<reference evidence="2 3" key="1">
    <citation type="submission" date="2019-10" db="EMBL/GenBank/DDBJ databases">
        <authorList>
            <person name="Palmer J.M."/>
        </authorList>
    </citation>
    <scope>NUCLEOTIDE SEQUENCE [LARGE SCALE GENOMIC DNA]</scope>
    <source>
        <strain evidence="2 3">TWF730</strain>
    </source>
</reference>
<comment type="caution">
    <text evidence="2">The sequence shown here is derived from an EMBL/GenBank/DDBJ whole genome shotgun (WGS) entry which is preliminary data.</text>
</comment>
<evidence type="ECO:0000313" key="3">
    <source>
        <dbReference type="Proteomes" id="UP001373714"/>
    </source>
</evidence>
<dbReference type="Proteomes" id="UP001373714">
    <property type="component" value="Unassembled WGS sequence"/>
</dbReference>
<dbReference type="Gene3D" id="3.10.180.10">
    <property type="entry name" value="2,3-Dihydroxybiphenyl 1,2-Dioxygenase, domain 1"/>
    <property type="match status" value="1"/>
</dbReference>
<proteinExistence type="predicted"/>
<gene>
    <name evidence="2" type="ORF">TWF730_010622</name>
</gene>